<dbReference type="EMBL" id="FOAP01000014">
    <property type="protein sequence ID" value="SEM28699.1"/>
    <property type="molecule type" value="Genomic_DNA"/>
</dbReference>
<organism evidence="4 5">
    <name type="scientific">Stigmatella aurantiaca</name>
    <dbReference type="NCBI Taxonomy" id="41"/>
    <lineage>
        <taxon>Bacteria</taxon>
        <taxon>Pseudomonadati</taxon>
        <taxon>Myxococcota</taxon>
        <taxon>Myxococcia</taxon>
        <taxon>Myxococcales</taxon>
        <taxon>Cystobacterineae</taxon>
        <taxon>Archangiaceae</taxon>
        <taxon>Stigmatella</taxon>
    </lineage>
</organism>
<keyword evidence="3" id="KW-0732">Signal</keyword>
<feature type="region of interest" description="Disordered" evidence="1">
    <location>
        <begin position="24"/>
        <end position="44"/>
    </location>
</feature>
<feature type="transmembrane region" description="Helical" evidence="2">
    <location>
        <begin position="375"/>
        <end position="394"/>
    </location>
</feature>
<evidence type="ECO:0000256" key="1">
    <source>
        <dbReference type="SAM" id="MobiDB-lite"/>
    </source>
</evidence>
<dbReference type="AlphaFoldDB" id="A0A1H7X6J0"/>
<keyword evidence="2" id="KW-0472">Membrane</keyword>
<dbReference type="Proteomes" id="UP000182719">
    <property type="component" value="Unassembled WGS sequence"/>
</dbReference>
<dbReference type="OrthoDB" id="5486916at2"/>
<dbReference type="RefSeq" id="WP_075008951.1">
    <property type="nucleotide sequence ID" value="NZ_FOAP01000014.1"/>
</dbReference>
<feature type="compositionally biased region" description="Low complexity" evidence="1">
    <location>
        <begin position="31"/>
        <end position="44"/>
    </location>
</feature>
<evidence type="ECO:0000256" key="2">
    <source>
        <dbReference type="SAM" id="Phobius"/>
    </source>
</evidence>
<evidence type="ECO:0000256" key="3">
    <source>
        <dbReference type="SAM" id="SignalP"/>
    </source>
</evidence>
<feature type="chain" id="PRO_5010245743" evidence="3">
    <location>
        <begin position="20"/>
        <end position="607"/>
    </location>
</feature>
<reference evidence="5" key="1">
    <citation type="submission" date="2016-10" db="EMBL/GenBank/DDBJ databases">
        <authorList>
            <person name="Varghese N."/>
            <person name="Submissions S."/>
        </authorList>
    </citation>
    <scope>NUCLEOTIDE SEQUENCE [LARGE SCALE GENOMIC DNA]</scope>
    <source>
        <strain evidence="5">DSM 17044</strain>
    </source>
</reference>
<proteinExistence type="predicted"/>
<gene>
    <name evidence="4" type="ORF">SAMN05444354_11496</name>
</gene>
<evidence type="ECO:0000313" key="4">
    <source>
        <dbReference type="EMBL" id="SEM28699.1"/>
    </source>
</evidence>
<name>A0A1H7X6J0_STIAU</name>
<keyword evidence="2" id="KW-0812">Transmembrane</keyword>
<feature type="signal peptide" evidence="3">
    <location>
        <begin position="1"/>
        <end position="19"/>
    </location>
</feature>
<evidence type="ECO:0000313" key="5">
    <source>
        <dbReference type="Proteomes" id="UP000182719"/>
    </source>
</evidence>
<accession>A0A1H7X6J0</accession>
<sequence>MGSLGVLLAALLLTAPGAAEPPAVSEAVDTALPEASTEAPPAAEAAASPVMAAVAEEEAPVPAPVAYTDLAGTLESFDELGWLRVSVRSSSLRARSGYSPLEVILHSTDARPHPVTVAFQGHSAATTRVSRTVELGARQRLALYLLVPASMAAGSVSVTVPGNPPVNAHSVYLYRPGGLTALVIGDRKGFEAGTSLPLSEEEQPSHLSALFVPAQQAPRELAAYVGFDVVMVTEEVASLPPDLWATLEHQAAAGGALLLMQPPRDLPSRLPLLSAGDTLEPWRAYGLGQVALCSPSPTDCKAALSTLPGRRGLPIAPRGFGRGDLADRFAYLGHSETPLLPNALAPLGRFLVLIFLFTLLVGPGGLYLARRRGPVALLVGVPAVALLTCLLIIADSVLREGFVTHVARYSYSVLDRPRDRLITAAVAGYYANLSPRALQVPAQGVLLESEEGPEPELELDWSAGGMRTEGFLPSRTYVEWGELDVLPTRARLVVRTEGDALKVQNALGAPLQAGVVRLGGVDYPLGEVDEGGQALASPAREVKPLPERLPVVPPLQGRSNPSGSFWRPLEDGEFVVRLGGAGFGFMTALPAELHEGVHYMRGTVDGP</sequence>
<feature type="transmembrane region" description="Helical" evidence="2">
    <location>
        <begin position="347"/>
        <end position="368"/>
    </location>
</feature>
<keyword evidence="2" id="KW-1133">Transmembrane helix</keyword>
<protein>
    <submittedName>
        <fullName evidence="4">Uncharacterized protein</fullName>
    </submittedName>
</protein>
<keyword evidence="5" id="KW-1185">Reference proteome</keyword>